<keyword evidence="1" id="KW-0472">Membrane</keyword>
<evidence type="ECO:0000256" key="1">
    <source>
        <dbReference type="SAM" id="Phobius"/>
    </source>
</evidence>
<dbReference type="EMBL" id="CP002364">
    <property type="protein sequence ID" value="ADW16542.1"/>
    <property type="molecule type" value="Genomic_DNA"/>
</dbReference>
<keyword evidence="1" id="KW-0812">Transmembrane</keyword>
<evidence type="ECO:0000259" key="2">
    <source>
        <dbReference type="Pfam" id="PF05157"/>
    </source>
</evidence>
<proteinExistence type="predicted"/>
<dbReference type="RefSeq" id="WP_015723089.1">
    <property type="nucleotide sequence ID" value="NC_014972.1"/>
</dbReference>
<name>A0A7U4DN44_DESPD</name>
<dbReference type="InterPro" id="IPR037257">
    <property type="entry name" value="T2SS_E_N_sf"/>
</dbReference>
<dbReference type="AlphaFoldDB" id="A0A7U4DN44"/>
<dbReference type="Gene3D" id="3.30.300.160">
    <property type="entry name" value="Type II secretion system, protein E, N-terminal domain"/>
    <property type="match status" value="1"/>
</dbReference>
<evidence type="ECO:0000313" key="4">
    <source>
        <dbReference type="Proteomes" id="UP000006365"/>
    </source>
</evidence>
<keyword evidence="1" id="KW-1133">Transmembrane helix</keyword>
<feature type="transmembrane region" description="Helical" evidence="1">
    <location>
        <begin position="160"/>
        <end position="180"/>
    </location>
</feature>
<organism evidence="3 4">
    <name type="scientific">Desulfobulbus propionicus (strain ATCC 33891 / DSM 2032 / VKM B-1956 / 1pr3)</name>
    <dbReference type="NCBI Taxonomy" id="577650"/>
    <lineage>
        <taxon>Bacteria</taxon>
        <taxon>Pseudomonadati</taxon>
        <taxon>Thermodesulfobacteriota</taxon>
        <taxon>Desulfobulbia</taxon>
        <taxon>Desulfobulbales</taxon>
        <taxon>Desulfobulbaceae</taxon>
        <taxon>Desulfobulbus</taxon>
    </lineage>
</organism>
<dbReference type="PANTHER" id="PTHR30258">
    <property type="entry name" value="TYPE II SECRETION SYSTEM PROTEIN GSPE-RELATED"/>
    <property type="match status" value="1"/>
</dbReference>
<dbReference type="InterPro" id="IPR007831">
    <property type="entry name" value="T2SS_GspE_N"/>
</dbReference>
<dbReference type="Proteomes" id="UP000006365">
    <property type="component" value="Chromosome"/>
</dbReference>
<dbReference type="PANTHER" id="PTHR30258:SF1">
    <property type="entry name" value="PROTEIN TRANSPORT PROTEIN HOFB HOMOLOG"/>
    <property type="match status" value="1"/>
</dbReference>
<gene>
    <name evidence="3" type="ordered locus">Despr_0360</name>
</gene>
<dbReference type="GO" id="GO:0016887">
    <property type="term" value="F:ATP hydrolysis activity"/>
    <property type="evidence" value="ECO:0007669"/>
    <property type="project" value="TreeGrafter"/>
</dbReference>
<evidence type="ECO:0000313" key="3">
    <source>
        <dbReference type="EMBL" id="ADW16542.1"/>
    </source>
</evidence>
<dbReference type="KEGG" id="dpr:Despr_0360"/>
<reference evidence="3 4" key="1">
    <citation type="journal article" date="2011" name="Stand. Genomic Sci.">
        <title>Complete genome sequence of Desulfobulbus propionicus type strain (1pr3).</title>
        <authorList>
            <person name="Pagani I."/>
            <person name="Lapidus A."/>
            <person name="Nolan M."/>
            <person name="Lucas S."/>
            <person name="Hammon N."/>
            <person name="Deshpande S."/>
            <person name="Cheng J.F."/>
            <person name="Chertkov O."/>
            <person name="Davenport K."/>
            <person name="Tapia R."/>
            <person name="Han C."/>
            <person name="Goodwin L."/>
            <person name="Pitluck S."/>
            <person name="Liolios K."/>
            <person name="Mavromatis K."/>
            <person name="Ivanova N."/>
            <person name="Mikhailova N."/>
            <person name="Pati A."/>
            <person name="Chen A."/>
            <person name="Palaniappan K."/>
            <person name="Land M."/>
            <person name="Hauser L."/>
            <person name="Chang Y.J."/>
            <person name="Jeffries C.D."/>
            <person name="Detter J.C."/>
            <person name="Brambilla E."/>
            <person name="Kannan K.P."/>
            <person name="Djao O.D."/>
            <person name="Rohde M."/>
            <person name="Pukall R."/>
            <person name="Spring S."/>
            <person name="Goker M."/>
            <person name="Sikorski J."/>
            <person name="Woyke T."/>
            <person name="Bristow J."/>
            <person name="Eisen J.A."/>
            <person name="Markowitz V."/>
            <person name="Hugenholtz P."/>
            <person name="Kyrpides N.C."/>
            <person name="Klenk H.P."/>
        </authorList>
    </citation>
    <scope>NUCLEOTIDE SEQUENCE [LARGE SCALE GENOMIC DNA]</scope>
    <source>
        <strain evidence="4">ATCC 33891 / DSM 2032 / 1pr3</strain>
    </source>
</reference>
<dbReference type="SUPFAM" id="SSF160246">
    <property type="entry name" value="EspE N-terminal domain-like"/>
    <property type="match status" value="1"/>
</dbReference>
<sequence length="262" mass="29074">MAEKKRLGELLLDAGLVAQEVVDRALKMQVGGTRRLGRILVNMGAITSDQLTEVLSQQLQLPVIDPDQGFTDAARGVLPRYLCKKFEVLPLGFEGDHILNLAMTDPSDNEAIASVERYTGKAVQPCLARLTDIHQAIHRHVRLTLRDFFNPQSYTPYAKLASSLALVLIVVVAGFTYRFYMESKYGTVTRTAEAIIYKNLDLMVGIDRSGKATLLGRGAHADGYYSITFDSTASLAKFIDNKKNDLSSAQYEWARWAITTAR</sequence>
<accession>A0A7U4DN44</accession>
<feature type="domain" description="Type II secretion system protein GspE N-terminal" evidence="2">
    <location>
        <begin position="60"/>
        <end position="143"/>
    </location>
</feature>
<keyword evidence="4" id="KW-1185">Reference proteome</keyword>
<dbReference type="Pfam" id="PF05157">
    <property type="entry name" value="MshEN"/>
    <property type="match status" value="1"/>
</dbReference>
<dbReference type="GO" id="GO:0005886">
    <property type="term" value="C:plasma membrane"/>
    <property type="evidence" value="ECO:0007669"/>
    <property type="project" value="TreeGrafter"/>
</dbReference>
<protein>
    <submittedName>
        <fullName evidence="3">General secretory system II protein E domain protein</fullName>
    </submittedName>
</protein>